<dbReference type="Proteomes" id="UP001055072">
    <property type="component" value="Unassembled WGS sequence"/>
</dbReference>
<gene>
    <name evidence="1" type="ORF">BDY19DRAFT_989896</name>
</gene>
<dbReference type="EMBL" id="MU274902">
    <property type="protein sequence ID" value="KAI0093236.1"/>
    <property type="molecule type" value="Genomic_DNA"/>
</dbReference>
<organism evidence="1 2">
    <name type="scientific">Irpex rosettiformis</name>
    <dbReference type="NCBI Taxonomy" id="378272"/>
    <lineage>
        <taxon>Eukaryota</taxon>
        <taxon>Fungi</taxon>
        <taxon>Dikarya</taxon>
        <taxon>Basidiomycota</taxon>
        <taxon>Agaricomycotina</taxon>
        <taxon>Agaricomycetes</taxon>
        <taxon>Polyporales</taxon>
        <taxon>Irpicaceae</taxon>
        <taxon>Irpex</taxon>
    </lineage>
</organism>
<protein>
    <submittedName>
        <fullName evidence="1">NAD(P)-binding protein</fullName>
    </submittedName>
</protein>
<keyword evidence="2" id="KW-1185">Reference proteome</keyword>
<name>A0ACB8UGE1_9APHY</name>
<comment type="caution">
    <text evidence="1">The sequence shown here is derived from an EMBL/GenBank/DDBJ whole genome shotgun (WGS) entry which is preliminary data.</text>
</comment>
<evidence type="ECO:0000313" key="2">
    <source>
        <dbReference type="Proteomes" id="UP001055072"/>
    </source>
</evidence>
<evidence type="ECO:0000313" key="1">
    <source>
        <dbReference type="EMBL" id="KAI0093236.1"/>
    </source>
</evidence>
<sequence>MVQVTDEELLAHAERINGKVVLITGGGSGIGKHAALLYAQYGAKVVIGDINVKSAEETVKEIVSAAGSVIAQACDTTVWEDQVSLFELAVKTYGTIDIVVANAGIMDVPIFPIKNKDGTLSPPKLSTMDVNLTGTIYTVSLATHFLASDPATRTPDTIKAVIMVGSVASFKPIYGGVQYTSSKHAVLGLQRAIGPVLTAKGIRSGSVNPCFVQTNLVKGIQAKGLLTGIPLVPVDRVAATILAIATNPVPETSEKPWLLLDGGEVERLDDFDLDEGLYKQLNIRTKYSLQPPKPFVVPEKKA</sequence>
<reference evidence="1" key="1">
    <citation type="journal article" date="2021" name="Environ. Microbiol.">
        <title>Gene family expansions and transcriptome signatures uncover fungal adaptations to wood decay.</title>
        <authorList>
            <person name="Hage H."/>
            <person name="Miyauchi S."/>
            <person name="Viragh M."/>
            <person name="Drula E."/>
            <person name="Min B."/>
            <person name="Chaduli D."/>
            <person name="Navarro D."/>
            <person name="Favel A."/>
            <person name="Norest M."/>
            <person name="Lesage-Meessen L."/>
            <person name="Balint B."/>
            <person name="Merenyi Z."/>
            <person name="de Eugenio L."/>
            <person name="Morin E."/>
            <person name="Martinez A.T."/>
            <person name="Baldrian P."/>
            <person name="Stursova M."/>
            <person name="Martinez M.J."/>
            <person name="Novotny C."/>
            <person name="Magnuson J.K."/>
            <person name="Spatafora J.W."/>
            <person name="Maurice S."/>
            <person name="Pangilinan J."/>
            <person name="Andreopoulos W."/>
            <person name="LaButti K."/>
            <person name="Hundley H."/>
            <person name="Na H."/>
            <person name="Kuo A."/>
            <person name="Barry K."/>
            <person name="Lipzen A."/>
            <person name="Henrissat B."/>
            <person name="Riley R."/>
            <person name="Ahrendt S."/>
            <person name="Nagy L.G."/>
            <person name="Grigoriev I.V."/>
            <person name="Martin F."/>
            <person name="Rosso M.N."/>
        </authorList>
    </citation>
    <scope>NUCLEOTIDE SEQUENCE</scope>
    <source>
        <strain evidence="1">CBS 384.51</strain>
    </source>
</reference>
<accession>A0ACB8UGE1</accession>
<proteinExistence type="predicted"/>